<dbReference type="Pfam" id="PF01979">
    <property type="entry name" value="Amidohydro_1"/>
    <property type="match status" value="1"/>
</dbReference>
<dbReference type="InterPro" id="IPR006680">
    <property type="entry name" value="Amidohydro-rel"/>
</dbReference>
<keyword evidence="4" id="KW-1185">Reference proteome</keyword>
<dbReference type="InterPro" id="IPR032466">
    <property type="entry name" value="Metal_Hydrolase"/>
</dbReference>
<dbReference type="SUPFAM" id="SSF51556">
    <property type="entry name" value="Metallo-dependent hydrolases"/>
    <property type="match status" value="1"/>
</dbReference>
<evidence type="ECO:0000313" key="4">
    <source>
        <dbReference type="Proteomes" id="UP000199031"/>
    </source>
</evidence>
<dbReference type="Proteomes" id="UP000199031">
    <property type="component" value="Unassembled WGS sequence"/>
</dbReference>
<name>A0A1I5X8D5_9BACT</name>
<accession>A0A1I5X8D5</accession>
<gene>
    <name evidence="3" type="ORF">SAMN05444277_10810</name>
</gene>
<proteinExistence type="predicted"/>
<organism evidence="3 4">
    <name type="scientific">Parafilimonas terrae</name>
    <dbReference type="NCBI Taxonomy" id="1465490"/>
    <lineage>
        <taxon>Bacteria</taxon>
        <taxon>Pseudomonadati</taxon>
        <taxon>Bacteroidota</taxon>
        <taxon>Chitinophagia</taxon>
        <taxon>Chitinophagales</taxon>
        <taxon>Chitinophagaceae</taxon>
        <taxon>Parafilimonas</taxon>
    </lineage>
</organism>
<dbReference type="InterPro" id="IPR050287">
    <property type="entry name" value="MTA/SAH_deaminase"/>
</dbReference>
<dbReference type="GO" id="GO:0016787">
    <property type="term" value="F:hydrolase activity"/>
    <property type="evidence" value="ECO:0007669"/>
    <property type="project" value="UniProtKB-KW"/>
</dbReference>
<dbReference type="Gene3D" id="3.20.20.140">
    <property type="entry name" value="Metal-dependent hydrolases"/>
    <property type="match status" value="1"/>
</dbReference>
<dbReference type="RefSeq" id="WP_090659234.1">
    <property type="nucleotide sequence ID" value="NZ_FOXQ01000008.1"/>
</dbReference>
<dbReference type="STRING" id="1465490.SAMN05444277_10810"/>
<sequence>MHYRKFKADFIFDGKEILSEDKVLVTNEAGVIEAIINETEAGGDIQKFEGLLSPGFINCHCHLELSHMKNVIGTGTGLVDFLISVVGKRGFEKEIITDAIIAADAEMYENGIVAVGDICNTIDTIPIKLKSKINYSNFIETIGFTEMKALEIFEKSQQLYNDFVTAGLRNTYVVPHAPYTISEAMFKLINDFSAGKIVSIHNQETSAEDELYRKNAGDFFRLYHHLNINTKFFQAHNKSSLQSYLPLLNKTKSLLLIHNTFTTQSDIEFAVEQSKTNKQDLFWCFCPNANLYIEDKLPDIKLFSDNNCNIILGTDSYSSNYSLSLLDEMKTLQKHFPFLETERLLQWATLNGSAALGVYNHSGSFEKGKKPGIVLINNIQHKNFSEASAAKRIL</sequence>
<dbReference type="EMBL" id="FOXQ01000008">
    <property type="protein sequence ID" value="SFQ28240.1"/>
    <property type="molecule type" value="Genomic_DNA"/>
</dbReference>
<reference evidence="3 4" key="1">
    <citation type="submission" date="2016-10" db="EMBL/GenBank/DDBJ databases">
        <authorList>
            <person name="de Groot N.N."/>
        </authorList>
    </citation>
    <scope>NUCLEOTIDE SEQUENCE [LARGE SCALE GENOMIC DNA]</scope>
    <source>
        <strain evidence="3 4">DSM 28286</strain>
    </source>
</reference>
<dbReference type="PANTHER" id="PTHR43794:SF11">
    <property type="entry name" value="AMIDOHYDROLASE-RELATED DOMAIN-CONTAINING PROTEIN"/>
    <property type="match status" value="1"/>
</dbReference>
<evidence type="ECO:0000256" key="1">
    <source>
        <dbReference type="ARBA" id="ARBA00022801"/>
    </source>
</evidence>
<evidence type="ECO:0000259" key="2">
    <source>
        <dbReference type="Pfam" id="PF01979"/>
    </source>
</evidence>
<dbReference type="PANTHER" id="PTHR43794">
    <property type="entry name" value="AMINOHYDROLASE SSNA-RELATED"/>
    <property type="match status" value="1"/>
</dbReference>
<keyword evidence="1" id="KW-0378">Hydrolase</keyword>
<dbReference type="OrthoDB" id="9807210at2"/>
<feature type="domain" description="Amidohydrolase-related" evidence="2">
    <location>
        <begin position="52"/>
        <end position="377"/>
    </location>
</feature>
<dbReference type="AlphaFoldDB" id="A0A1I5X8D5"/>
<protein>
    <submittedName>
        <fullName evidence="3">Cytosine/adenosine deaminase</fullName>
    </submittedName>
</protein>
<evidence type="ECO:0000313" key="3">
    <source>
        <dbReference type="EMBL" id="SFQ28240.1"/>
    </source>
</evidence>